<dbReference type="EMBL" id="AP022566">
    <property type="protein sequence ID" value="BBX30379.1"/>
    <property type="molecule type" value="Genomic_DNA"/>
</dbReference>
<name>A0A6N4V0X6_9MYCO</name>
<keyword evidence="3" id="KW-1185">Reference proteome</keyword>
<evidence type="ECO:0000313" key="3">
    <source>
        <dbReference type="Proteomes" id="UP000466906"/>
    </source>
</evidence>
<geneLocation type="plasmid" evidence="2 3">
    <name>pJCM12272</name>
</geneLocation>
<organism evidence="2 3">
    <name type="scientific">Mycolicibacterium alvei</name>
    <dbReference type="NCBI Taxonomy" id="67081"/>
    <lineage>
        <taxon>Bacteria</taxon>
        <taxon>Bacillati</taxon>
        <taxon>Actinomycetota</taxon>
        <taxon>Actinomycetes</taxon>
        <taxon>Mycobacteriales</taxon>
        <taxon>Mycobacteriaceae</taxon>
        <taxon>Mycolicibacterium</taxon>
    </lineage>
</organism>
<evidence type="ECO:0000256" key="1">
    <source>
        <dbReference type="SAM" id="Phobius"/>
    </source>
</evidence>
<proteinExistence type="predicted"/>
<protein>
    <submittedName>
        <fullName evidence="2">Uncharacterized protein</fullName>
    </submittedName>
</protein>
<keyword evidence="2" id="KW-0614">Plasmid</keyword>
<evidence type="ECO:0000313" key="2">
    <source>
        <dbReference type="EMBL" id="BBX30379.1"/>
    </source>
</evidence>
<keyword evidence="1" id="KW-0812">Transmembrane</keyword>
<reference evidence="2 3" key="1">
    <citation type="journal article" date="2019" name="Emerg. Microbes Infect.">
        <title>Comprehensive subspecies identification of 175 nontuberculous mycobacteria species based on 7547 genomic profiles.</title>
        <authorList>
            <person name="Matsumoto Y."/>
            <person name="Kinjo T."/>
            <person name="Motooka D."/>
            <person name="Nabeya D."/>
            <person name="Jung N."/>
            <person name="Uechi K."/>
            <person name="Horii T."/>
            <person name="Iida T."/>
            <person name="Fujita J."/>
            <person name="Nakamura S."/>
        </authorList>
    </citation>
    <scope>NUCLEOTIDE SEQUENCE [LARGE SCALE GENOMIC DNA]</scope>
    <source>
        <strain evidence="2 3">JCM 12272</strain>
        <plasmid evidence="2">pJCM12272</plasmid>
    </source>
</reference>
<dbReference type="KEGG" id="malv:MALV_55040"/>
<keyword evidence="1" id="KW-1133">Transmembrane helix</keyword>
<dbReference type="Proteomes" id="UP000466906">
    <property type="component" value="Plasmid pJCM12272"/>
</dbReference>
<keyword evidence="1" id="KW-0472">Membrane</keyword>
<gene>
    <name evidence="2" type="ORF">MALV_55040</name>
</gene>
<sequence>MWWHVNHHHANWLPMFVVLIVMSVIAGAYAARGTVLALAHLLRRKPTAAARHSAQ</sequence>
<feature type="transmembrane region" description="Helical" evidence="1">
    <location>
        <begin position="12"/>
        <end position="42"/>
    </location>
</feature>
<accession>A0A6N4V0X6</accession>
<dbReference type="AlphaFoldDB" id="A0A6N4V0X6"/>